<evidence type="ECO:0000313" key="2">
    <source>
        <dbReference type="Proteomes" id="UP000191988"/>
    </source>
</evidence>
<dbReference type="EMBL" id="FBWK01000009">
    <property type="protein sequence ID" value="CUX12983.1"/>
    <property type="molecule type" value="Genomic_DNA"/>
</dbReference>
<sequence>MPRASNLMRGAFIGLSLGYFGRKVSGIPAAYVSWEVPSCASRFFRSVASANVTVRLRF</sequence>
<name>A0A1S7NXE1_9HYPH</name>
<dbReference type="AlphaFoldDB" id="A0A1S7NXE1"/>
<keyword evidence="2" id="KW-1185">Reference proteome</keyword>
<reference evidence="2" key="1">
    <citation type="submission" date="2016-01" db="EMBL/GenBank/DDBJ databases">
        <authorList>
            <person name="Regsiter A."/>
            <person name="william w."/>
        </authorList>
    </citation>
    <scope>NUCLEOTIDE SEQUENCE [LARGE SCALE GENOMIC DNA]</scope>
    <source>
        <strain evidence="2">CFBP 6623</strain>
    </source>
</reference>
<dbReference type="Proteomes" id="UP000191988">
    <property type="component" value="Unassembled WGS sequence"/>
</dbReference>
<accession>A0A1S7NXE1</accession>
<protein>
    <submittedName>
        <fullName evidence="1">Uncharacterized protein</fullName>
    </submittedName>
</protein>
<proteinExistence type="predicted"/>
<evidence type="ECO:0000313" key="1">
    <source>
        <dbReference type="EMBL" id="CUX12983.1"/>
    </source>
</evidence>
<gene>
    <name evidence="1" type="ORF">AGR3A_Cc170262</name>
</gene>
<organism evidence="1 2">
    <name type="scientific">Agrobacterium tomkonis CFBP 6623</name>
    <dbReference type="NCBI Taxonomy" id="1183432"/>
    <lineage>
        <taxon>Bacteria</taxon>
        <taxon>Pseudomonadati</taxon>
        <taxon>Pseudomonadota</taxon>
        <taxon>Alphaproteobacteria</taxon>
        <taxon>Hyphomicrobiales</taxon>
        <taxon>Rhizobiaceae</taxon>
        <taxon>Rhizobium/Agrobacterium group</taxon>
        <taxon>Agrobacterium</taxon>
        <taxon>Agrobacterium tumefaciens complex</taxon>
    </lineage>
</organism>